<name>A0AAW6CD09_FLAPL</name>
<gene>
    <name evidence="1" type="ORF">PNE06_03400</name>
</gene>
<evidence type="ECO:0008006" key="3">
    <source>
        <dbReference type="Google" id="ProtNLM"/>
    </source>
</evidence>
<comment type="caution">
    <text evidence="1">The sequence shown here is derived from an EMBL/GenBank/DDBJ whole genome shotgun (WGS) entry which is preliminary data.</text>
</comment>
<dbReference type="Proteomes" id="UP001211173">
    <property type="component" value="Unassembled WGS sequence"/>
</dbReference>
<dbReference type="EMBL" id="JAQLWV010000004">
    <property type="protein sequence ID" value="MDB7932115.1"/>
    <property type="molecule type" value="Genomic_DNA"/>
</dbReference>
<reference evidence="1" key="1">
    <citation type="submission" date="2023-01" db="EMBL/GenBank/DDBJ databases">
        <title>Human gut microbiome strain richness.</title>
        <authorList>
            <person name="Chen-Liaw A."/>
        </authorList>
    </citation>
    <scope>NUCLEOTIDE SEQUENCE</scope>
    <source>
        <strain evidence="1">1001287st1_F4_1001285I_161205</strain>
    </source>
</reference>
<protein>
    <recommendedName>
        <fullName evidence="3">30S ribosomal protein S6</fullName>
    </recommendedName>
</protein>
<accession>A0AAW6CD09</accession>
<sequence>MSEKRCPNCGRRMKQQFIGLRHCKCGISWKKHQGYFIRTPDMVFALERRWVGNKRKQVSVIRYKTEIPGNSAKPTQGSLTK</sequence>
<proteinExistence type="predicted"/>
<dbReference type="RefSeq" id="WP_243264135.1">
    <property type="nucleotide sequence ID" value="NZ_JADMVZ010000006.1"/>
</dbReference>
<dbReference type="AlphaFoldDB" id="A0AAW6CD09"/>
<evidence type="ECO:0000313" key="1">
    <source>
        <dbReference type="EMBL" id="MDB7932115.1"/>
    </source>
</evidence>
<evidence type="ECO:0000313" key="2">
    <source>
        <dbReference type="Proteomes" id="UP001211173"/>
    </source>
</evidence>
<organism evidence="1 2">
    <name type="scientific">Flavonifractor plautii</name>
    <name type="common">Fusobacterium plautii</name>
    <dbReference type="NCBI Taxonomy" id="292800"/>
    <lineage>
        <taxon>Bacteria</taxon>
        <taxon>Bacillati</taxon>
        <taxon>Bacillota</taxon>
        <taxon>Clostridia</taxon>
        <taxon>Eubacteriales</taxon>
        <taxon>Oscillospiraceae</taxon>
        <taxon>Flavonifractor</taxon>
    </lineage>
</organism>